<keyword evidence="3" id="KW-0235">DNA replication</keyword>
<keyword evidence="4" id="KW-0239">DNA-directed DNA polymerase</keyword>
<evidence type="ECO:0000256" key="4">
    <source>
        <dbReference type="ARBA" id="ARBA00022932"/>
    </source>
</evidence>
<reference evidence="5 6" key="1">
    <citation type="submission" date="2021-08" db="EMBL/GenBank/DDBJ databases">
        <title>Complete genome sequence of Leptospira kobayashii strain E30.</title>
        <authorList>
            <person name="Nakao R."/>
            <person name="Nakamura S."/>
            <person name="Masuzawa T."/>
            <person name="Koizumi N."/>
        </authorList>
    </citation>
    <scope>NUCLEOTIDE SEQUENCE [LARGE SCALE GENOMIC DNA]</scope>
    <source>
        <strain evidence="5 6">E30</strain>
    </source>
</reference>
<keyword evidence="6" id="KW-1185">Reference proteome</keyword>
<dbReference type="Gene3D" id="1.10.8.60">
    <property type="match status" value="1"/>
</dbReference>
<dbReference type="Gene3D" id="3.40.50.300">
    <property type="entry name" value="P-loop containing nucleotide triphosphate hydrolases"/>
    <property type="match status" value="1"/>
</dbReference>
<evidence type="ECO:0000256" key="3">
    <source>
        <dbReference type="ARBA" id="ARBA00022705"/>
    </source>
</evidence>
<keyword evidence="2" id="KW-0548">Nucleotidyltransferase</keyword>
<accession>A0ABN6KCK8</accession>
<evidence type="ECO:0000313" key="5">
    <source>
        <dbReference type="EMBL" id="BDA77082.1"/>
    </source>
</evidence>
<dbReference type="PANTHER" id="PTHR34388:SF1">
    <property type="entry name" value="DNA POLYMERASE III SUBUNIT DELTA"/>
    <property type="match status" value="1"/>
</dbReference>
<dbReference type="InterPro" id="IPR027417">
    <property type="entry name" value="P-loop_NTPase"/>
</dbReference>
<keyword evidence="1" id="KW-0808">Transferase</keyword>
<dbReference type="NCBIfam" id="TIGR01128">
    <property type="entry name" value="holA"/>
    <property type="match status" value="1"/>
</dbReference>
<dbReference type="InterPro" id="IPR005790">
    <property type="entry name" value="DNA_polIII_delta"/>
</dbReference>
<dbReference type="SUPFAM" id="SSF52540">
    <property type="entry name" value="P-loop containing nucleoside triphosphate hydrolases"/>
    <property type="match status" value="1"/>
</dbReference>
<evidence type="ECO:0000256" key="1">
    <source>
        <dbReference type="ARBA" id="ARBA00022679"/>
    </source>
</evidence>
<dbReference type="PANTHER" id="PTHR34388">
    <property type="entry name" value="DNA POLYMERASE III SUBUNIT DELTA"/>
    <property type="match status" value="1"/>
</dbReference>
<dbReference type="RefSeq" id="WP_109021707.1">
    <property type="nucleotide sequence ID" value="NZ_AP025028.1"/>
</dbReference>
<evidence type="ECO:0000256" key="2">
    <source>
        <dbReference type="ARBA" id="ARBA00022695"/>
    </source>
</evidence>
<dbReference type="EMBL" id="AP025028">
    <property type="protein sequence ID" value="BDA77082.1"/>
    <property type="molecule type" value="Genomic_DNA"/>
</dbReference>
<dbReference type="Proteomes" id="UP000245263">
    <property type="component" value="Chromosome 1"/>
</dbReference>
<proteinExistence type="predicted"/>
<protein>
    <submittedName>
        <fullName evidence="5">DNA polymerase III subunit delta</fullName>
    </submittedName>
</protein>
<name>A0ABN6KCK8_9LEPT</name>
<evidence type="ECO:0000313" key="6">
    <source>
        <dbReference type="Proteomes" id="UP000245263"/>
    </source>
</evidence>
<sequence length="368" mass="43229">METKKTGKEYTSLFQLFKTPTKELPQIFTFVGEDSYEFELITDFYKETLEKQGETFEIIVIVAEGGDQNKLFAELFTPDMFFPKKLIIVKHGTTFFKPILDPKASTEYRDFNVGFKKNITSVSDKIFFLVHYDSKDLPASFNTLFQSQHSYYKPKILYQSDITKTLREVLEQEHVQLDSDAWDEFVHKIPANIGAYLKSVRKLKQYLNKTKFTLDDINAILFNQTQVNPSTLVDYLVQGRKTEFFKEFTKFTDDNGDILSFLTRLLYKLDEIRKFRIIRAKHNGEVPIPVMDDLLKTGHFSEGRKNFMRKQLATESKHFTEKSLNDFYELLIEMNIKFKSGLRNEEGRIYFSQKMIDAFRILQQTSSN</sequence>
<organism evidence="5 6">
    <name type="scientific">Leptospira kobayashii</name>
    <dbReference type="NCBI Taxonomy" id="1917830"/>
    <lineage>
        <taxon>Bacteria</taxon>
        <taxon>Pseudomonadati</taxon>
        <taxon>Spirochaetota</taxon>
        <taxon>Spirochaetia</taxon>
        <taxon>Leptospirales</taxon>
        <taxon>Leptospiraceae</taxon>
        <taxon>Leptospira</taxon>
    </lineage>
</organism>
<gene>
    <name evidence="5" type="ORF">LPTSP3_g00120</name>
</gene>